<dbReference type="PANTHER" id="PTHR12358:SF107">
    <property type="entry name" value="LIPID KINASE BMRU-RELATED"/>
    <property type="match status" value="1"/>
</dbReference>
<dbReference type="InterPro" id="IPR005218">
    <property type="entry name" value="Diacylglycerol/lipid_kinase"/>
</dbReference>
<feature type="domain" description="DAGKc" evidence="11">
    <location>
        <begin position="1"/>
        <end position="132"/>
    </location>
</feature>
<dbReference type="SMART" id="SM00046">
    <property type="entry name" value="DAGKc"/>
    <property type="match status" value="1"/>
</dbReference>
<dbReference type="PROSITE" id="PS50146">
    <property type="entry name" value="DAGK"/>
    <property type="match status" value="1"/>
</dbReference>
<dbReference type="AlphaFoldDB" id="A0AA46AEV6"/>
<dbReference type="Pfam" id="PF00781">
    <property type="entry name" value="DAGK_cat"/>
    <property type="match status" value="1"/>
</dbReference>
<dbReference type="InterPro" id="IPR017438">
    <property type="entry name" value="ATP-NAD_kinase_N"/>
</dbReference>
<protein>
    <submittedName>
        <fullName evidence="12">Lipid kinase, YegS/Rv2252/BmrU family</fullName>
    </submittedName>
</protein>
<keyword evidence="8" id="KW-0443">Lipid metabolism</keyword>
<proteinExistence type="inferred from homology"/>
<evidence type="ECO:0000256" key="7">
    <source>
        <dbReference type="ARBA" id="ARBA00022840"/>
    </source>
</evidence>
<dbReference type="PANTHER" id="PTHR12358">
    <property type="entry name" value="SPHINGOSINE KINASE"/>
    <property type="match status" value="1"/>
</dbReference>
<dbReference type="GO" id="GO:0005886">
    <property type="term" value="C:plasma membrane"/>
    <property type="evidence" value="ECO:0007669"/>
    <property type="project" value="TreeGrafter"/>
</dbReference>
<keyword evidence="3" id="KW-0444">Lipid biosynthesis</keyword>
<evidence type="ECO:0000256" key="4">
    <source>
        <dbReference type="ARBA" id="ARBA00022679"/>
    </source>
</evidence>
<accession>A0AA46AEV6</accession>
<dbReference type="EMBL" id="FXTU01000002">
    <property type="protein sequence ID" value="SMP14615.1"/>
    <property type="molecule type" value="Genomic_DNA"/>
</dbReference>
<dbReference type="Proteomes" id="UP001157946">
    <property type="component" value="Unassembled WGS sequence"/>
</dbReference>
<dbReference type="GO" id="GO:0005524">
    <property type="term" value="F:ATP binding"/>
    <property type="evidence" value="ECO:0007669"/>
    <property type="project" value="UniProtKB-KW"/>
</dbReference>
<organism evidence="12 13">
    <name type="scientific">Laceyella tengchongensis</name>
    <dbReference type="NCBI Taxonomy" id="574699"/>
    <lineage>
        <taxon>Bacteria</taxon>
        <taxon>Bacillati</taxon>
        <taxon>Bacillota</taxon>
        <taxon>Bacilli</taxon>
        <taxon>Bacillales</taxon>
        <taxon>Thermoactinomycetaceae</taxon>
        <taxon>Laceyella</taxon>
    </lineage>
</organism>
<evidence type="ECO:0000256" key="2">
    <source>
        <dbReference type="ARBA" id="ARBA00005983"/>
    </source>
</evidence>
<keyword evidence="6 12" id="KW-0418">Kinase</keyword>
<dbReference type="GO" id="GO:0008654">
    <property type="term" value="P:phospholipid biosynthetic process"/>
    <property type="evidence" value="ECO:0007669"/>
    <property type="project" value="UniProtKB-KW"/>
</dbReference>
<dbReference type="GO" id="GO:0004143">
    <property type="term" value="F:ATP-dependent diacylglycerol kinase activity"/>
    <property type="evidence" value="ECO:0007669"/>
    <property type="project" value="TreeGrafter"/>
</dbReference>
<dbReference type="NCBIfam" id="TIGR00147">
    <property type="entry name" value="YegS/Rv2252/BmrU family lipid kinase"/>
    <property type="match status" value="1"/>
</dbReference>
<evidence type="ECO:0000256" key="9">
    <source>
        <dbReference type="ARBA" id="ARBA00023209"/>
    </source>
</evidence>
<dbReference type="InterPro" id="IPR045540">
    <property type="entry name" value="YegS/DAGK_C"/>
</dbReference>
<dbReference type="InterPro" id="IPR050187">
    <property type="entry name" value="Lipid_Phosphate_FormReg"/>
</dbReference>
<sequence length="302" mass="33124">MRFDKTLLLINPHAGNNEFSQHIGRLFSKFRHALGSIEVVHTNHPGDGARAITSQAADVDLIIAAGGDGTVHECINALSQLERRPVFGILPAGTCNDFSRTLGIPQTIDEAVETLLKGRVEAIDVGKHDDRYFLNFWGIGLITQVSEQIDSEIKKQFGRIAYYLSALHTIQEQRSFHVEVNGDGVHYKGEAVMVLVGNGSYVGGVEAYFPHSQVNDGLLDVLIFKELSLSAVTSLTYSLFTTEKPSAEGLISFKTSHLEVITKPSLKVDCDGEKNTFTPTRLQVLPGHLRMLVGPDFYSASK</sequence>
<comment type="caution">
    <text evidence="12">The sequence shown here is derived from an EMBL/GenBank/DDBJ whole genome shotgun (WGS) entry which is preliminary data.</text>
</comment>
<evidence type="ECO:0000256" key="8">
    <source>
        <dbReference type="ARBA" id="ARBA00023098"/>
    </source>
</evidence>
<keyword evidence="10" id="KW-1208">Phospholipid metabolism</keyword>
<reference evidence="12" key="1">
    <citation type="submission" date="2017-05" db="EMBL/GenBank/DDBJ databases">
        <authorList>
            <person name="Varghese N."/>
            <person name="Submissions S."/>
        </authorList>
    </citation>
    <scope>NUCLEOTIDE SEQUENCE</scope>
    <source>
        <strain evidence="12">DSM 45262</strain>
    </source>
</reference>
<evidence type="ECO:0000313" key="12">
    <source>
        <dbReference type="EMBL" id="SMP14615.1"/>
    </source>
</evidence>
<comment type="cofactor">
    <cofactor evidence="1">
        <name>Mg(2+)</name>
        <dbReference type="ChEBI" id="CHEBI:18420"/>
    </cofactor>
</comment>
<evidence type="ECO:0000256" key="3">
    <source>
        <dbReference type="ARBA" id="ARBA00022516"/>
    </source>
</evidence>
<dbReference type="Gene3D" id="2.60.200.40">
    <property type="match status" value="1"/>
</dbReference>
<dbReference type="SUPFAM" id="SSF111331">
    <property type="entry name" value="NAD kinase/diacylglycerol kinase-like"/>
    <property type="match status" value="1"/>
</dbReference>
<evidence type="ECO:0000256" key="10">
    <source>
        <dbReference type="ARBA" id="ARBA00023264"/>
    </source>
</evidence>
<keyword evidence="4" id="KW-0808">Transferase</keyword>
<dbReference type="InterPro" id="IPR001206">
    <property type="entry name" value="Diacylglycerol_kinase_cat_dom"/>
</dbReference>
<comment type="similarity">
    <text evidence="2">Belongs to the diacylglycerol/lipid kinase family.</text>
</comment>
<evidence type="ECO:0000256" key="5">
    <source>
        <dbReference type="ARBA" id="ARBA00022741"/>
    </source>
</evidence>
<dbReference type="Gene3D" id="3.40.50.10330">
    <property type="entry name" value="Probable inorganic polyphosphate/atp-NAD kinase, domain 1"/>
    <property type="match status" value="1"/>
</dbReference>
<keyword evidence="13" id="KW-1185">Reference proteome</keyword>
<evidence type="ECO:0000256" key="1">
    <source>
        <dbReference type="ARBA" id="ARBA00001946"/>
    </source>
</evidence>
<evidence type="ECO:0000256" key="6">
    <source>
        <dbReference type="ARBA" id="ARBA00022777"/>
    </source>
</evidence>
<evidence type="ECO:0000313" key="13">
    <source>
        <dbReference type="Proteomes" id="UP001157946"/>
    </source>
</evidence>
<keyword evidence="5" id="KW-0547">Nucleotide-binding</keyword>
<dbReference type="RefSeq" id="WP_102993143.1">
    <property type="nucleotide sequence ID" value="NZ_FXTU01000002.1"/>
</dbReference>
<evidence type="ECO:0000259" key="11">
    <source>
        <dbReference type="PROSITE" id="PS50146"/>
    </source>
</evidence>
<keyword evidence="7" id="KW-0067">ATP-binding</keyword>
<dbReference type="InterPro" id="IPR016064">
    <property type="entry name" value="NAD/diacylglycerol_kinase_sf"/>
</dbReference>
<dbReference type="Pfam" id="PF19279">
    <property type="entry name" value="YegS_C"/>
    <property type="match status" value="1"/>
</dbReference>
<gene>
    <name evidence="12" type="ORF">SAMN06265361_102592</name>
</gene>
<name>A0AA46AEV6_9BACL</name>
<keyword evidence="9" id="KW-0594">Phospholipid biosynthesis</keyword>